<dbReference type="InterPro" id="IPR003094">
    <property type="entry name" value="6Pfruct_kin"/>
</dbReference>
<dbReference type="InterPro" id="IPR013078">
    <property type="entry name" value="His_Pase_superF_clade-1"/>
</dbReference>
<protein>
    <recommendedName>
        <fullName evidence="4">6-phosphofructo-2-kinase domain-containing protein</fullName>
    </recommendedName>
</protein>
<dbReference type="GO" id="GO:0003873">
    <property type="term" value="F:6-phosphofructo-2-kinase activity"/>
    <property type="evidence" value="ECO:0007669"/>
    <property type="project" value="TreeGrafter"/>
</dbReference>
<comment type="caution">
    <text evidence="2">The sequence shown here is derived from an EMBL/GenBank/DDBJ whole genome shotgun (WGS) entry which is preliminary data.</text>
</comment>
<dbReference type="GO" id="GO:0004331">
    <property type="term" value="F:fructose-2,6-bisphosphate 2-phosphatase activity"/>
    <property type="evidence" value="ECO:0007669"/>
    <property type="project" value="TreeGrafter"/>
</dbReference>
<dbReference type="Pfam" id="PF00300">
    <property type="entry name" value="His_Phos_1"/>
    <property type="match status" value="1"/>
</dbReference>
<evidence type="ECO:0008006" key="4">
    <source>
        <dbReference type="Google" id="ProtNLM"/>
    </source>
</evidence>
<sequence>MQLGRQYRRLKLGTNQYVTVHQLIGTWDRPLSGSISWRIGEEHDGGEDEAVALVRRRKELDVAGHKEALYRRNAVGGRSSLRRAERGRGQRDHDRYVLLPLLDLAVILVFFLTVAEGGSCGQQEMSSPWVGSLLDPATMGASQSASQGMSSSWGQRQPTLETPFCLSKCEMVNNISGYLPGRIVFFLVRILTMQVNTHLTPRPILLTRHGESRDNVRGRIGGDAVLSSEAGELYAKKLANFVEKRLKSERTASVRITFIQWRALEEINAGVCDGMTYEEIKKNMPDEYVYVSKMLSYISHICRVVVPW</sequence>
<keyword evidence="1" id="KW-1133">Transmembrane helix</keyword>
<accession>A0A426ZIM6</accession>
<dbReference type="PANTHER" id="PTHR10606:SF44">
    <property type="entry name" value="6-PHOSPHOFRUCTO 2-KINASE_FRUCTOSE 2,6-BISPHOSPHATASE LONG FORM"/>
    <property type="match status" value="1"/>
</dbReference>
<dbReference type="Gene3D" id="3.40.50.1240">
    <property type="entry name" value="Phosphoglycerate mutase-like"/>
    <property type="match status" value="1"/>
</dbReference>
<dbReference type="InterPro" id="IPR029033">
    <property type="entry name" value="His_PPase_superfam"/>
</dbReference>
<evidence type="ECO:0000313" key="3">
    <source>
        <dbReference type="Proteomes" id="UP000287651"/>
    </source>
</evidence>
<keyword evidence="1" id="KW-0472">Membrane</keyword>
<organism evidence="2 3">
    <name type="scientific">Ensete ventricosum</name>
    <name type="common">Abyssinian banana</name>
    <name type="synonym">Musa ensete</name>
    <dbReference type="NCBI Taxonomy" id="4639"/>
    <lineage>
        <taxon>Eukaryota</taxon>
        <taxon>Viridiplantae</taxon>
        <taxon>Streptophyta</taxon>
        <taxon>Embryophyta</taxon>
        <taxon>Tracheophyta</taxon>
        <taxon>Spermatophyta</taxon>
        <taxon>Magnoliopsida</taxon>
        <taxon>Liliopsida</taxon>
        <taxon>Zingiberales</taxon>
        <taxon>Musaceae</taxon>
        <taxon>Ensete</taxon>
    </lineage>
</organism>
<evidence type="ECO:0000256" key="1">
    <source>
        <dbReference type="SAM" id="Phobius"/>
    </source>
</evidence>
<dbReference type="AlphaFoldDB" id="A0A426ZIM6"/>
<dbReference type="GO" id="GO:0006003">
    <property type="term" value="P:fructose 2,6-bisphosphate metabolic process"/>
    <property type="evidence" value="ECO:0007669"/>
    <property type="project" value="InterPro"/>
</dbReference>
<dbReference type="PANTHER" id="PTHR10606">
    <property type="entry name" value="6-PHOSPHOFRUCTO-2-KINASE/FRUCTOSE-2,6-BISPHOSPHATASE"/>
    <property type="match status" value="1"/>
</dbReference>
<reference evidence="2 3" key="1">
    <citation type="journal article" date="2014" name="Agronomy (Basel)">
        <title>A Draft Genome Sequence for Ensete ventricosum, the Drought-Tolerant Tree Against Hunger.</title>
        <authorList>
            <person name="Harrison J."/>
            <person name="Moore K.A."/>
            <person name="Paszkiewicz K."/>
            <person name="Jones T."/>
            <person name="Grant M."/>
            <person name="Ambacheew D."/>
            <person name="Muzemil S."/>
            <person name="Studholme D.J."/>
        </authorList>
    </citation>
    <scope>NUCLEOTIDE SEQUENCE [LARGE SCALE GENOMIC DNA]</scope>
</reference>
<keyword evidence="1" id="KW-0812">Transmembrane</keyword>
<dbReference type="SUPFAM" id="SSF53254">
    <property type="entry name" value="Phosphoglycerate mutase-like"/>
    <property type="match status" value="1"/>
</dbReference>
<name>A0A426ZIM6_ENSVE</name>
<evidence type="ECO:0000313" key="2">
    <source>
        <dbReference type="EMBL" id="RRT63828.1"/>
    </source>
</evidence>
<gene>
    <name evidence="2" type="ORF">B296_00007356</name>
</gene>
<proteinExistence type="predicted"/>
<feature type="transmembrane region" description="Helical" evidence="1">
    <location>
        <begin position="96"/>
        <end position="115"/>
    </location>
</feature>
<dbReference type="GO" id="GO:0005524">
    <property type="term" value="F:ATP binding"/>
    <property type="evidence" value="ECO:0007669"/>
    <property type="project" value="InterPro"/>
</dbReference>
<dbReference type="EMBL" id="AMZH03006441">
    <property type="protein sequence ID" value="RRT63828.1"/>
    <property type="molecule type" value="Genomic_DNA"/>
</dbReference>
<dbReference type="Proteomes" id="UP000287651">
    <property type="component" value="Unassembled WGS sequence"/>
</dbReference>
<dbReference type="InterPro" id="IPR001345">
    <property type="entry name" value="PG/BPGM_mutase_AS"/>
</dbReference>
<dbReference type="PROSITE" id="PS00175">
    <property type="entry name" value="PG_MUTASE"/>
    <property type="match status" value="1"/>
</dbReference>
<dbReference type="GO" id="GO:0005829">
    <property type="term" value="C:cytosol"/>
    <property type="evidence" value="ECO:0007669"/>
    <property type="project" value="TreeGrafter"/>
</dbReference>